<feature type="region of interest" description="Disordered" evidence="1">
    <location>
        <begin position="475"/>
        <end position="554"/>
    </location>
</feature>
<evidence type="ECO:0000313" key="4">
    <source>
        <dbReference type="Proteomes" id="UP000176420"/>
    </source>
</evidence>
<feature type="compositionally biased region" description="Pro residues" evidence="1">
    <location>
        <begin position="543"/>
        <end position="554"/>
    </location>
</feature>
<accession>A0A1G2BAK2</accession>
<feature type="compositionally biased region" description="Pro residues" evidence="1">
    <location>
        <begin position="485"/>
        <end position="494"/>
    </location>
</feature>
<feature type="transmembrane region" description="Helical" evidence="2">
    <location>
        <begin position="20"/>
        <end position="40"/>
    </location>
</feature>
<dbReference type="EMBL" id="MHKI01000024">
    <property type="protein sequence ID" value="OGY86181.1"/>
    <property type="molecule type" value="Genomic_DNA"/>
</dbReference>
<dbReference type="Proteomes" id="UP000176420">
    <property type="component" value="Unassembled WGS sequence"/>
</dbReference>
<evidence type="ECO:0000313" key="3">
    <source>
        <dbReference type="EMBL" id="OGY86181.1"/>
    </source>
</evidence>
<name>A0A1G2BAK2_9BACT</name>
<evidence type="ECO:0000256" key="2">
    <source>
        <dbReference type="SAM" id="Phobius"/>
    </source>
</evidence>
<keyword evidence="2" id="KW-1133">Transmembrane helix</keyword>
<evidence type="ECO:0000256" key="1">
    <source>
        <dbReference type="SAM" id="MobiDB-lite"/>
    </source>
</evidence>
<gene>
    <name evidence="3" type="ORF">A2319_03290</name>
</gene>
<comment type="caution">
    <text evidence="3">The sequence shown here is derived from an EMBL/GenBank/DDBJ whole genome shotgun (WGS) entry which is preliminary data.</text>
</comment>
<keyword evidence="2" id="KW-0812">Transmembrane</keyword>
<sequence length="554" mass="63356">MDYFNTFFDNLSQATNPFSIMIVLLRSGIWIVFFPVFIWMCKEGWMDWVQGQFAGKRAKNSTLLAVDIPKAVLDQPQSMKAVEQIIANLHGQFWHPNFKEVWWDGVLQDKYALEIVSIDGYIQYFIHCANYNVEIVKGAIFAQYPDAEIVEVEDYTSSVPNQYPNKTHQLFGMEYTMVKPDVYPIKTYPYFEHQLTGMYIDPIASLLEVMSRLRTGEQMWLQIMITPQDVDVLKDAADAEKNKLLGKKKPVVLTWIDKFLHFPLHLLELVHESVFSTGLEYSQPAGESEGDEKGNFLNMTTGEKLTIEEIENKCSSLMFRWKCRFIYIAPYETYDMFRASGAITGVIRQFNFMNSLRWGPYTNTVKPLFYLKEWRRNYRRNHLISSYIGRSDYNGERFQYMSHVEIASMWHFPVDTVKAPLVSKAENKKAEPPVAVPMEQMDSYYENLENAAQVEIVEKQQTADNLAQAQAKLTPSPVIPAGRPKLPPPPPPPDAVNVRIPNQKTKLPPPPPQAPLNHNTAPLHSMPGLPPGVKPVSARRQPPVAPPPPNLPAE</sequence>
<reference evidence="3 4" key="1">
    <citation type="journal article" date="2016" name="Nat. Commun.">
        <title>Thousands of microbial genomes shed light on interconnected biogeochemical processes in an aquifer system.</title>
        <authorList>
            <person name="Anantharaman K."/>
            <person name="Brown C.T."/>
            <person name="Hug L.A."/>
            <person name="Sharon I."/>
            <person name="Castelle C.J."/>
            <person name="Probst A.J."/>
            <person name="Thomas B.C."/>
            <person name="Singh A."/>
            <person name="Wilkins M.J."/>
            <person name="Karaoz U."/>
            <person name="Brodie E.L."/>
            <person name="Williams K.H."/>
            <person name="Hubbard S.S."/>
            <person name="Banfield J.F."/>
        </authorList>
    </citation>
    <scope>NUCLEOTIDE SEQUENCE [LARGE SCALE GENOMIC DNA]</scope>
</reference>
<proteinExistence type="predicted"/>
<protein>
    <submittedName>
        <fullName evidence="3">Uncharacterized protein</fullName>
    </submittedName>
</protein>
<keyword evidence="2" id="KW-0472">Membrane</keyword>
<dbReference type="AlphaFoldDB" id="A0A1G2BAK2"/>
<organism evidence="3 4">
    <name type="scientific">Candidatus Kerfeldbacteria bacterium RIFOXYB2_FULL_38_14</name>
    <dbReference type="NCBI Taxonomy" id="1798547"/>
    <lineage>
        <taxon>Bacteria</taxon>
        <taxon>Candidatus Kerfeldiibacteriota</taxon>
    </lineage>
</organism>